<dbReference type="Pfam" id="PF03177">
    <property type="entry name" value="Nucleoporin_C"/>
    <property type="match status" value="1"/>
</dbReference>
<evidence type="ECO:0000256" key="5">
    <source>
        <dbReference type="ARBA" id="ARBA00022927"/>
    </source>
</evidence>
<evidence type="ECO:0000259" key="10">
    <source>
        <dbReference type="Pfam" id="PF08801"/>
    </source>
</evidence>
<dbReference type="InterPro" id="IPR015943">
    <property type="entry name" value="WD40/YVTN_repeat-like_dom_sf"/>
</dbReference>
<accession>A0ABR2WR23</accession>
<evidence type="ECO:0000256" key="1">
    <source>
        <dbReference type="ARBA" id="ARBA00004259"/>
    </source>
</evidence>
<organism evidence="11 12">
    <name type="scientific">Basidiobolus ranarum</name>
    <dbReference type="NCBI Taxonomy" id="34480"/>
    <lineage>
        <taxon>Eukaryota</taxon>
        <taxon>Fungi</taxon>
        <taxon>Fungi incertae sedis</taxon>
        <taxon>Zoopagomycota</taxon>
        <taxon>Entomophthoromycotina</taxon>
        <taxon>Basidiobolomycetes</taxon>
        <taxon>Basidiobolales</taxon>
        <taxon>Basidiobolaceae</taxon>
        <taxon>Basidiobolus</taxon>
    </lineage>
</organism>
<evidence type="ECO:0000313" key="11">
    <source>
        <dbReference type="EMBL" id="KAK9763951.1"/>
    </source>
</evidence>
<evidence type="ECO:0000256" key="4">
    <source>
        <dbReference type="ARBA" id="ARBA00022816"/>
    </source>
</evidence>
<feature type="region of interest" description="Disordered" evidence="8">
    <location>
        <begin position="1"/>
        <end position="33"/>
    </location>
</feature>
<dbReference type="InterPro" id="IPR014908">
    <property type="entry name" value="Nucleoporin_Nup133/Nup155_N"/>
</dbReference>
<dbReference type="PANTHER" id="PTHR13405">
    <property type="entry name" value="NUCLEAR PORE COMPLEX PROTEIN NUP133"/>
    <property type="match status" value="1"/>
</dbReference>
<dbReference type="Pfam" id="PF08801">
    <property type="entry name" value="Nucleoporin_N"/>
    <property type="match status" value="1"/>
</dbReference>
<dbReference type="InterPro" id="IPR037624">
    <property type="entry name" value="Nup133-like"/>
</dbReference>
<dbReference type="PANTHER" id="PTHR13405:SF11">
    <property type="entry name" value="NUCLEAR PORE COMPLEX PROTEIN NUP133"/>
    <property type="match status" value="1"/>
</dbReference>
<dbReference type="Gene3D" id="2.130.10.10">
    <property type="entry name" value="YVTN repeat-like/Quinoprotein amine dehydrogenase"/>
    <property type="match status" value="1"/>
</dbReference>
<comment type="subcellular location">
    <subcellularLocation>
        <location evidence="1">Nucleus envelope</location>
    </subcellularLocation>
</comment>
<dbReference type="InterPro" id="IPR007187">
    <property type="entry name" value="Nucleoporin_Nup133/Nup155_C"/>
</dbReference>
<dbReference type="Proteomes" id="UP001479436">
    <property type="component" value="Unassembled WGS sequence"/>
</dbReference>
<sequence>MFTTPRTTLKRKSVRAPRDNLLAQSGPSLTSTRLSKTRDTLTETSISYIKETVTLPNKNQLTKEKTTQRAKKTLRTLQIEKPSPEPAIQEDTPNSKTSHVLLQSDKHAVSVLGALPTEIAGLFSAGGCPLECFYGSIDVNSGYALIVTLTDCYVWSYRQKSSPTLYTFQMPKVNFSSQYLSTNEILENLPFVSIVPITGSKEVGILASSPEGEFRYWETVNYGLTNSQKYKSMRIYLSEHDRGTCLVNCEPAGFIFGTKMSHLYRISLSNPNGQAALSYSPLSRPLGVFARMSSLLGYSGNEEVSSNDISSEIISVCAGVSSEGRHSRDVYSLTNRSLQKWSISKILPEKYVSERDILRDISEALDSSPIFNAVSDLIVDLLDIEFSRNNGVIVLASISVNQENTSMFGLFSFEFDNGSSNFVLTNQKFLKYKATLYNGATSKPHLALSNGGPGAFILLPDCVIATTLLNIDFEETIPLRNSSIDRIIGFGIDRTKTWSRESMLSCNVLALCTQSGILDVSLNMDRIDRKETHDTIVRTKVESSDEQKKQTHQLKSKLEQAVFFGSKEENPLSFNLSREFIANLDKASLKLSEEILQSKSKYIPAIMEVKMQLQERLNRMNNIIKFINSNNLLHKLSPLARHKLCWNCEKLAAAMNLWYYQNTLLGRGSKRQYTLLLTKAIEACLRDLGVQAQDDATRTFFRYYISEIGLLPQYVCDLVRRSKTGQASERNLLVHEGNKILLDIFKSAFIYRRDHSEMYGLSEPTTHESWTCKDAYLDIIYTQYQQTEKVIKEFSLDAEHFENGKSDGFEMDISESTDTTKSSHALLKSLKDQLCELADILFKVFTERIDFLSGDLRSEDAAHALASINEKYRVVRSKVTLPLVALDRVEFAFQLAERYQDFRTLVQLSVNLEQETQARIDYYINKFKEPFAHELYSYYVENDLLHQLMTQKDFYSGLLHEFLERGEHAHISWLHDIHIGRYVQASSKLLGESEGERNNLQKKTMLSLAKLSYLASVDATVLDSDKVQESLEQIDDSLDLVTVHEVLRESYHDILENMERIPKRNDDRIIHISVINTGDLHEVKPAMEELYRQLVKNIMDGQVLDSESLIDVLTLPQNLDNQVDNYRIALGVYRRAKDIPEDRMEYVLRTIWRRVILRDSWDYIHKLSAHAGDEELLAALKDTAIYCTLVAAHDGDFPVDMYLQPAETHFHTSKEDVITRFINMLDHQINLLIQDYQTENQQLDTHISQHNLLGFYNEIVRLIQMEITDSNAMETN</sequence>
<gene>
    <name evidence="11" type="ORF">K7432_008952</name>
</gene>
<comment type="similarity">
    <text evidence="2">Belongs to the nucleoporin Nup133 family.</text>
</comment>
<evidence type="ECO:0000259" key="9">
    <source>
        <dbReference type="Pfam" id="PF03177"/>
    </source>
</evidence>
<keyword evidence="3" id="KW-0813">Transport</keyword>
<evidence type="ECO:0000256" key="8">
    <source>
        <dbReference type="SAM" id="MobiDB-lite"/>
    </source>
</evidence>
<feature type="compositionally biased region" description="Polar residues" evidence="8">
    <location>
        <begin position="22"/>
        <end position="33"/>
    </location>
</feature>
<keyword evidence="6" id="KW-0811">Translocation</keyword>
<dbReference type="EMBL" id="JASJQH010000526">
    <property type="protein sequence ID" value="KAK9763951.1"/>
    <property type="molecule type" value="Genomic_DNA"/>
</dbReference>
<evidence type="ECO:0008006" key="13">
    <source>
        <dbReference type="Google" id="ProtNLM"/>
    </source>
</evidence>
<proteinExistence type="inferred from homology"/>
<evidence type="ECO:0000256" key="7">
    <source>
        <dbReference type="ARBA" id="ARBA00023242"/>
    </source>
</evidence>
<feature type="domain" description="Nucleoporin Nup133/Nup155-like C-terminal" evidence="9">
    <location>
        <begin position="843"/>
        <end position="1252"/>
    </location>
</feature>
<keyword evidence="5" id="KW-0653">Protein transport</keyword>
<dbReference type="SUPFAM" id="SSF117289">
    <property type="entry name" value="Nucleoporin domain"/>
    <property type="match status" value="1"/>
</dbReference>
<protein>
    <recommendedName>
        <fullName evidence="13">Nucleoporin Nup133/Nup155-like C-terminal domain-containing protein</fullName>
    </recommendedName>
</protein>
<feature type="domain" description="Nucleoporin Nup133/Nup155-like N-terminal" evidence="10">
    <location>
        <begin position="104"/>
        <end position="492"/>
    </location>
</feature>
<evidence type="ECO:0000256" key="2">
    <source>
        <dbReference type="ARBA" id="ARBA00005569"/>
    </source>
</evidence>
<keyword evidence="4" id="KW-0509">mRNA transport</keyword>
<evidence type="ECO:0000256" key="6">
    <source>
        <dbReference type="ARBA" id="ARBA00023010"/>
    </source>
</evidence>
<dbReference type="Gene3D" id="1.20.58.1380">
    <property type="match status" value="1"/>
</dbReference>
<keyword evidence="7" id="KW-0539">Nucleus</keyword>
<evidence type="ECO:0000313" key="12">
    <source>
        <dbReference type="Proteomes" id="UP001479436"/>
    </source>
</evidence>
<dbReference type="Gene3D" id="1.25.40.700">
    <property type="match status" value="1"/>
</dbReference>
<keyword evidence="12" id="KW-1185">Reference proteome</keyword>
<evidence type="ECO:0000256" key="3">
    <source>
        <dbReference type="ARBA" id="ARBA00022448"/>
    </source>
</evidence>
<reference evidence="11 12" key="1">
    <citation type="submission" date="2023-04" db="EMBL/GenBank/DDBJ databases">
        <title>Genome of Basidiobolus ranarum AG-B5.</title>
        <authorList>
            <person name="Stajich J.E."/>
            <person name="Carter-House D."/>
            <person name="Gryganskyi A."/>
        </authorList>
    </citation>
    <scope>NUCLEOTIDE SEQUENCE [LARGE SCALE GENOMIC DNA]</scope>
    <source>
        <strain evidence="11 12">AG-B5</strain>
    </source>
</reference>
<name>A0ABR2WR23_9FUNG</name>
<comment type="caution">
    <text evidence="11">The sequence shown here is derived from an EMBL/GenBank/DDBJ whole genome shotgun (WGS) entry which is preliminary data.</text>
</comment>